<feature type="transmembrane region" description="Helical" evidence="1">
    <location>
        <begin position="50"/>
        <end position="77"/>
    </location>
</feature>
<dbReference type="EMBL" id="MFQN01000004">
    <property type="protein sequence ID" value="OGH75687.1"/>
    <property type="molecule type" value="Genomic_DNA"/>
</dbReference>
<evidence type="ECO:0000256" key="1">
    <source>
        <dbReference type="SAM" id="Phobius"/>
    </source>
</evidence>
<name>A0A1F6MVI9_9BACT</name>
<keyword evidence="1" id="KW-0812">Transmembrane</keyword>
<keyword evidence="1" id="KW-1133">Transmembrane helix</keyword>
<proteinExistence type="predicted"/>
<dbReference type="Proteomes" id="UP000178347">
    <property type="component" value="Unassembled WGS sequence"/>
</dbReference>
<protein>
    <submittedName>
        <fullName evidence="2">Uncharacterized protein</fullName>
    </submittedName>
</protein>
<keyword evidence="1" id="KW-0472">Membrane</keyword>
<sequence length="160" mass="17628">MLAMIFLILKRQRYFVLALLTAIAMFVLSYVLTVWNITGKSIAAYVDMSGLAFTVFTLFLSLVISVLAGIYLSLFLMRRRLIKKKEIKNKLSGAGGTAVGLFATGCPTCGAPLFALFGAPLALFSLPFRGLELKVLSIVLLWLAIYLLVENIRKQLKCSV</sequence>
<evidence type="ECO:0000313" key="2">
    <source>
        <dbReference type="EMBL" id="OGH75687.1"/>
    </source>
</evidence>
<reference evidence="2 3" key="1">
    <citation type="journal article" date="2016" name="Nat. Commun.">
        <title>Thousands of microbial genomes shed light on interconnected biogeochemical processes in an aquifer system.</title>
        <authorList>
            <person name="Anantharaman K."/>
            <person name="Brown C.T."/>
            <person name="Hug L.A."/>
            <person name="Sharon I."/>
            <person name="Castelle C.J."/>
            <person name="Probst A.J."/>
            <person name="Thomas B.C."/>
            <person name="Singh A."/>
            <person name="Wilkins M.J."/>
            <person name="Karaoz U."/>
            <person name="Brodie E.L."/>
            <person name="Williams K.H."/>
            <person name="Hubbard S.S."/>
            <person name="Banfield J.F."/>
        </authorList>
    </citation>
    <scope>NUCLEOTIDE SEQUENCE [LARGE SCALE GENOMIC DNA]</scope>
</reference>
<feature type="transmembrane region" description="Helical" evidence="1">
    <location>
        <begin position="98"/>
        <end position="119"/>
    </location>
</feature>
<dbReference type="STRING" id="1798692.A3G00_04315"/>
<gene>
    <name evidence="2" type="ORF">A3G00_04315</name>
</gene>
<feature type="transmembrane region" description="Helical" evidence="1">
    <location>
        <begin position="131"/>
        <end position="149"/>
    </location>
</feature>
<organism evidence="2 3">
    <name type="scientific">Candidatus Magasanikbacteria bacterium RIFCSPLOWO2_12_FULL_43_12</name>
    <dbReference type="NCBI Taxonomy" id="1798692"/>
    <lineage>
        <taxon>Bacteria</taxon>
        <taxon>Candidatus Magasanikiibacteriota</taxon>
    </lineage>
</organism>
<accession>A0A1F6MVI9</accession>
<comment type="caution">
    <text evidence="2">The sequence shown here is derived from an EMBL/GenBank/DDBJ whole genome shotgun (WGS) entry which is preliminary data.</text>
</comment>
<feature type="transmembrane region" description="Helical" evidence="1">
    <location>
        <begin position="14"/>
        <end position="38"/>
    </location>
</feature>
<dbReference type="AlphaFoldDB" id="A0A1F6MVI9"/>
<evidence type="ECO:0000313" key="3">
    <source>
        <dbReference type="Proteomes" id="UP000178347"/>
    </source>
</evidence>